<keyword evidence="5" id="KW-1185">Reference proteome</keyword>
<dbReference type="PANTHER" id="PTHR10655:SF63">
    <property type="entry name" value="PHOSPHOLIPASE_CARBOXYLESTERASE_THIOESTERASE DOMAIN-CONTAINING PROTEIN"/>
    <property type="match status" value="1"/>
</dbReference>
<dbReference type="STRING" id="1447875.A0A2B7Y8P5"/>
<evidence type="ECO:0000256" key="2">
    <source>
        <dbReference type="SAM" id="MobiDB-lite"/>
    </source>
</evidence>
<name>A0A2B7Y8P5_9EURO</name>
<accession>A0A2B7Y8P5</accession>
<dbReference type="PANTHER" id="PTHR10655">
    <property type="entry name" value="LYSOPHOSPHOLIPASE-RELATED"/>
    <property type="match status" value="1"/>
</dbReference>
<dbReference type="GO" id="GO:0032259">
    <property type="term" value="P:methylation"/>
    <property type="evidence" value="ECO:0007669"/>
    <property type="project" value="InterPro"/>
</dbReference>
<dbReference type="Proteomes" id="UP000223968">
    <property type="component" value="Unassembled WGS sequence"/>
</dbReference>
<feature type="domain" description="Phospholipase/carboxylesterase/thioesterase" evidence="3">
    <location>
        <begin position="37"/>
        <end position="206"/>
    </location>
</feature>
<dbReference type="OrthoDB" id="2418081at2759"/>
<dbReference type="InterPro" id="IPR050565">
    <property type="entry name" value="LYPA1-2/EST-like"/>
</dbReference>
<dbReference type="GO" id="GO:0008168">
    <property type="term" value="F:methyltransferase activity"/>
    <property type="evidence" value="ECO:0007669"/>
    <property type="project" value="InterPro"/>
</dbReference>
<dbReference type="EMBL" id="PDNB01000009">
    <property type="protein sequence ID" value="PGH17615.1"/>
    <property type="molecule type" value="Genomic_DNA"/>
</dbReference>
<dbReference type="SUPFAM" id="SSF53474">
    <property type="entry name" value="alpha/beta-Hydrolases"/>
    <property type="match status" value="1"/>
</dbReference>
<dbReference type="InterPro" id="IPR002052">
    <property type="entry name" value="DNA_methylase_N6_adenine_CS"/>
</dbReference>
<gene>
    <name evidence="4" type="ORF">AJ79_00976</name>
</gene>
<dbReference type="GO" id="GO:0005737">
    <property type="term" value="C:cytoplasm"/>
    <property type="evidence" value="ECO:0007669"/>
    <property type="project" value="TreeGrafter"/>
</dbReference>
<dbReference type="AlphaFoldDB" id="A0A2B7Y8P5"/>
<protein>
    <recommendedName>
        <fullName evidence="3">Phospholipase/carboxylesterase/thioesterase domain-containing protein</fullName>
    </recommendedName>
</protein>
<feature type="compositionally biased region" description="Pro residues" evidence="2">
    <location>
        <begin position="22"/>
        <end position="44"/>
    </location>
</feature>
<dbReference type="InterPro" id="IPR029058">
    <property type="entry name" value="AB_hydrolase_fold"/>
</dbReference>
<dbReference type="GO" id="GO:0008474">
    <property type="term" value="F:palmitoyl-(protein) hydrolase activity"/>
    <property type="evidence" value="ECO:0007669"/>
    <property type="project" value="TreeGrafter"/>
</dbReference>
<reference evidence="4 5" key="1">
    <citation type="submission" date="2017-10" db="EMBL/GenBank/DDBJ databases">
        <title>Comparative genomics in systemic dimorphic fungi from Ajellomycetaceae.</title>
        <authorList>
            <person name="Munoz J.F."/>
            <person name="Mcewen J.G."/>
            <person name="Clay O.K."/>
            <person name="Cuomo C.A."/>
        </authorList>
    </citation>
    <scope>NUCLEOTIDE SEQUENCE [LARGE SCALE GENOMIC DNA]</scope>
    <source>
        <strain evidence="4 5">UAMH5409</strain>
    </source>
</reference>
<proteinExistence type="inferred from homology"/>
<evidence type="ECO:0000259" key="3">
    <source>
        <dbReference type="Pfam" id="PF02230"/>
    </source>
</evidence>
<dbReference type="InterPro" id="IPR003140">
    <property type="entry name" value="PLipase/COase/thioEstase"/>
</dbReference>
<dbReference type="GO" id="GO:0052689">
    <property type="term" value="F:carboxylic ester hydrolase activity"/>
    <property type="evidence" value="ECO:0007669"/>
    <property type="project" value="TreeGrafter"/>
</dbReference>
<evidence type="ECO:0000256" key="1">
    <source>
        <dbReference type="ARBA" id="ARBA00006499"/>
    </source>
</evidence>
<dbReference type="Gene3D" id="3.40.50.1820">
    <property type="entry name" value="alpha/beta hydrolase"/>
    <property type="match status" value="1"/>
</dbReference>
<evidence type="ECO:0000313" key="5">
    <source>
        <dbReference type="Proteomes" id="UP000223968"/>
    </source>
</evidence>
<feature type="region of interest" description="Disordered" evidence="2">
    <location>
        <begin position="1"/>
        <end position="49"/>
    </location>
</feature>
<organism evidence="4 5">
    <name type="scientific">Helicocarpus griseus UAMH5409</name>
    <dbReference type="NCBI Taxonomy" id="1447875"/>
    <lineage>
        <taxon>Eukaryota</taxon>
        <taxon>Fungi</taxon>
        <taxon>Dikarya</taxon>
        <taxon>Ascomycota</taxon>
        <taxon>Pezizomycotina</taxon>
        <taxon>Eurotiomycetes</taxon>
        <taxon>Eurotiomycetidae</taxon>
        <taxon>Onygenales</taxon>
        <taxon>Ajellomycetaceae</taxon>
        <taxon>Helicocarpus</taxon>
    </lineage>
</organism>
<evidence type="ECO:0000313" key="4">
    <source>
        <dbReference type="EMBL" id="PGH17615.1"/>
    </source>
</evidence>
<comment type="similarity">
    <text evidence="1">Belongs to the AB hydrolase superfamily. AB hydrolase 2 family.</text>
</comment>
<comment type="caution">
    <text evidence="4">The sequence shown here is derived from an EMBL/GenBank/DDBJ whole genome shotgun (WGS) entry which is preliminary data.</text>
</comment>
<dbReference type="Pfam" id="PF02230">
    <property type="entry name" value="Abhydrolase_2"/>
    <property type="match status" value="1"/>
</dbReference>
<sequence length="338" mass="36386">MAQQDRPSPLPVPSPTSSFTPTPTPSPSNPQAPFPKPTVIPPRGPHTHTLILLHGRGDSSLDFSTDIVTTPLTILSNPSLSTTLPQRFPGVKFIFPSAKIGRSTAAGNTMMPQWFDIAALNPPYHRQEELQREGLRSSVNYLMDLVREEGKALGGVGKVVIGGLSQGAVVALATALSFDAGGGGGGEPLGGCVAMSGWLAFQKELMALAGGKLGEDEDAAAVVVDQEDHEEEFQQRNPKIAVKAANWFRENILNIPPLVAADSQTPLSLPKTPLWIAHGAMDGHVKPQYGEEAAKTMERLGWNVTFMLYDDLGHWYMPDELEDMAIYLNVMVGFPEAD</sequence>
<dbReference type="PROSITE" id="PS00092">
    <property type="entry name" value="N6_MTASE"/>
    <property type="match status" value="1"/>
</dbReference>
<dbReference type="GO" id="GO:0003676">
    <property type="term" value="F:nucleic acid binding"/>
    <property type="evidence" value="ECO:0007669"/>
    <property type="project" value="InterPro"/>
</dbReference>